<proteinExistence type="predicted"/>
<dbReference type="EMBL" id="LR743600">
    <property type="protein sequence ID" value="CAA2630722.1"/>
    <property type="molecule type" value="Genomic_DNA"/>
</dbReference>
<evidence type="ECO:0000256" key="1">
    <source>
        <dbReference type="SAM" id="MobiDB-lite"/>
    </source>
</evidence>
<protein>
    <submittedName>
        <fullName evidence="2">Uncharacterized protein</fullName>
    </submittedName>
</protein>
<keyword evidence="4" id="KW-1185">Reference proteome</keyword>
<evidence type="ECO:0000313" key="2">
    <source>
        <dbReference type="EMBL" id="CAA2630722.1"/>
    </source>
</evidence>
<name>A0A7I8JJL1_SPIIN</name>
<reference evidence="2" key="1">
    <citation type="submission" date="2019-12" db="EMBL/GenBank/DDBJ databases">
        <authorList>
            <person name="Scholz U."/>
            <person name="Mascher M."/>
            <person name="Fiebig A."/>
        </authorList>
    </citation>
    <scope>NUCLEOTIDE SEQUENCE</scope>
</reference>
<evidence type="ECO:0000313" key="3">
    <source>
        <dbReference type="EMBL" id="CAA7406949.1"/>
    </source>
</evidence>
<organism evidence="2">
    <name type="scientific">Spirodela intermedia</name>
    <name type="common">Intermediate duckweed</name>
    <dbReference type="NCBI Taxonomy" id="51605"/>
    <lineage>
        <taxon>Eukaryota</taxon>
        <taxon>Viridiplantae</taxon>
        <taxon>Streptophyta</taxon>
        <taxon>Embryophyta</taxon>
        <taxon>Tracheophyta</taxon>
        <taxon>Spermatophyta</taxon>
        <taxon>Magnoliopsida</taxon>
        <taxon>Liliopsida</taxon>
        <taxon>Araceae</taxon>
        <taxon>Lemnoideae</taxon>
        <taxon>Spirodela</taxon>
    </lineage>
</organism>
<evidence type="ECO:0000313" key="4">
    <source>
        <dbReference type="Proteomes" id="UP000663760"/>
    </source>
</evidence>
<dbReference type="Proteomes" id="UP000663760">
    <property type="component" value="Chromosome 13"/>
</dbReference>
<accession>A0A7I8JJL1</accession>
<dbReference type="AlphaFoldDB" id="A0A7I8JJL1"/>
<sequence>MNLSFSNISQKTHPNNHNNSSVEIK</sequence>
<feature type="region of interest" description="Disordered" evidence="1">
    <location>
        <begin position="1"/>
        <end position="25"/>
    </location>
</feature>
<gene>
    <name evidence="2" type="ORF">SI7747_13016368</name>
    <name evidence="3" type="ORF">SI8410_13017627</name>
</gene>
<dbReference type="EMBL" id="LR746276">
    <property type="protein sequence ID" value="CAA7406949.1"/>
    <property type="molecule type" value="Genomic_DNA"/>
</dbReference>